<comment type="caution">
    <text evidence="2">The sequence shown here is derived from an EMBL/GenBank/DDBJ whole genome shotgun (WGS) entry which is preliminary data.</text>
</comment>
<dbReference type="EMBL" id="JBBNGE010000006">
    <property type="protein sequence ID" value="MEQ2507178.1"/>
    <property type="molecule type" value="Genomic_DNA"/>
</dbReference>
<keyword evidence="3" id="KW-1185">Reference proteome</keyword>
<sequence>MTPKVKIFLALITLCLAFQKVKAQDVIVKKDGTTILSKVLEVNAENLKYKKFKNLQGPTYSMSLSEIISVNYENGEKDTFGKIDNSINESSNQMTSTKLIEKPADGRNQDLISVYNRNYKLNSKEKKTDDYAKGCVLVFGVKSNSIMSNEDLEMKFVRTKFERTKYDGYFIYNINIKNKTDRTIYIDKGNCFRIGKTGDVYCYFDNTEQTTVNSGGSTGGSLGLGSVAGVLGIGGVVGQLANGVSIGGESSHSVSKTYSQQRVIAIPPHGNRNMTEEKWVEVNKTYERWGKAELFEYNPCVWPHNEDDLGLKRGIVKRGESITFSENNSPYKREYLITYSTDEYFSSYSTLKAEIYLHQIFGVFAYYFKPEDKYIDGIDENTIVGRYELRK</sequence>
<feature type="chain" id="PRO_5045885709" evidence="1">
    <location>
        <begin position="24"/>
        <end position="391"/>
    </location>
</feature>
<reference evidence="2 3" key="1">
    <citation type="submission" date="2024-04" db="EMBL/GenBank/DDBJ databases">
        <title>Human intestinal bacterial collection.</title>
        <authorList>
            <person name="Pauvert C."/>
            <person name="Hitch T.C.A."/>
            <person name="Clavel T."/>
        </authorList>
    </citation>
    <scope>NUCLEOTIDE SEQUENCE [LARGE SCALE GENOMIC DNA]</scope>
    <source>
        <strain evidence="2 3">CLA-AA-H174</strain>
    </source>
</reference>
<dbReference type="Proteomes" id="UP001465717">
    <property type="component" value="Unassembled WGS sequence"/>
</dbReference>
<keyword evidence="1" id="KW-0732">Signal</keyword>
<dbReference type="RefSeq" id="WP_349225547.1">
    <property type="nucleotide sequence ID" value="NZ_JBBNFG020000008.1"/>
</dbReference>
<name>A0ABV1FVK0_9BACT</name>
<feature type="signal peptide" evidence="1">
    <location>
        <begin position="1"/>
        <end position="23"/>
    </location>
</feature>
<proteinExistence type="predicted"/>
<evidence type="ECO:0000313" key="2">
    <source>
        <dbReference type="EMBL" id="MEQ2507178.1"/>
    </source>
</evidence>
<evidence type="ECO:0000256" key="1">
    <source>
        <dbReference type="SAM" id="SignalP"/>
    </source>
</evidence>
<protein>
    <submittedName>
        <fullName evidence="2">Uncharacterized protein</fullName>
    </submittedName>
</protein>
<evidence type="ECO:0000313" key="3">
    <source>
        <dbReference type="Proteomes" id="UP001465717"/>
    </source>
</evidence>
<accession>A0ABV1FVK0</accession>
<organism evidence="2 3">
    <name type="scientific">Segatella sinensis</name>
    <dbReference type="NCBI Taxonomy" id="3085167"/>
    <lineage>
        <taxon>Bacteria</taxon>
        <taxon>Pseudomonadati</taxon>
        <taxon>Bacteroidota</taxon>
        <taxon>Bacteroidia</taxon>
        <taxon>Bacteroidales</taxon>
        <taxon>Prevotellaceae</taxon>
        <taxon>Segatella</taxon>
    </lineage>
</organism>
<gene>
    <name evidence="2" type="ORF">AAAT87_02655</name>
</gene>